<dbReference type="Proteomes" id="UP001151834">
    <property type="component" value="Unassembled WGS sequence"/>
</dbReference>
<reference evidence="4" key="4">
    <citation type="journal article" date="2023" name="Front Nutr">
        <title>Lactiplantibacillus pentosus P2020 protects the hyperuricemia and renal inflammation in mice.</title>
        <authorList>
            <person name="Wang Z."/>
            <person name="Song L."/>
            <person name="Li X."/>
            <person name="Xiao Y."/>
            <person name="Huang Y."/>
            <person name="Zhang Y."/>
            <person name="Li J."/>
            <person name="Li M."/>
            <person name="Ren Z."/>
        </authorList>
    </citation>
    <scope>NUCLEOTIDE SEQUENCE</scope>
    <source>
        <strain evidence="4">P2000</strain>
    </source>
</reference>
<evidence type="ECO:0000313" key="6">
    <source>
        <dbReference type="EMBL" id="RMW44796.1"/>
    </source>
</evidence>
<dbReference type="EMBL" id="PVOB01000278">
    <property type="protein sequence ID" value="PRO91236.1"/>
    <property type="molecule type" value="Genomic_DNA"/>
</dbReference>
<keyword evidence="7" id="KW-1185">Reference proteome</keyword>
<dbReference type="EMBL" id="RDCJ01000107">
    <property type="protein sequence ID" value="RMW44796.1"/>
    <property type="molecule type" value="Genomic_DNA"/>
</dbReference>
<dbReference type="AlphaFoldDB" id="A0A2I0Z263"/>
<sequence>MSQVTITPITVADAPTLQQISIETFQDTFGAQNTAANMQAYLQQAYQLNTLETELANPHSSFFFIGQDNEIMGYLKLNTDDAQSEAMGEDTLEVERIYIRPGYQHRGLGRQLMQFALTTAKQAGKQRIWLGVWEHNEPAKRFYAKWGFRQFSAHDFVMGTDRQTDLLMIRPVDEV</sequence>
<dbReference type="InterPro" id="IPR016181">
    <property type="entry name" value="Acyl_CoA_acyltransferase"/>
</dbReference>
<dbReference type="SUPFAM" id="SSF55729">
    <property type="entry name" value="Acyl-CoA N-acyltransferases (Nat)"/>
    <property type="match status" value="1"/>
</dbReference>
<proteinExistence type="predicted"/>
<dbReference type="PROSITE" id="PS51186">
    <property type="entry name" value="GNAT"/>
    <property type="match status" value="1"/>
</dbReference>
<dbReference type="Proteomes" id="UP000238378">
    <property type="component" value="Unassembled WGS sequence"/>
</dbReference>
<dbReference type="GeneID" id="49394061"/>
<keyword evidence="1" id="KW-0808">Transferase</keyword>
<reference evidence="6 8" key="2">
    <citation type="submission" date="2018-10" db="EMBL/GenBank/DDBJ databases">
        <title>Genome sequences of five Lactobacillus pentosus strains isolated from brines of traditionally fermented spanish-style green table olives and differences between them.</title>
        <authorList>
            <person name="Jimenez Diaz R."/>
        </authorList>
    </citation>
    <scope>NUCLEOTIDE SEQUENCE [LARGE SCALE GENOMIC DNA]</scope>
    <source>
        <strain evidence="6 8">IG10</strain>
    </source>
</reference>
<evidence type="ECO:0000256" key="2">
    <source>
        <dbReference type="ARBA" id="ARBA00023315"/>
    </source>
</evidence>
<accession>A0A2I0Z263</accession>
<evidence type="ECO:0000313" key="8">
    <source>
        <dbReference type="Proteomes" id="UP000276249"/>
    </source>
</evidence>
<feature type="domain" description="N-acetyltransferase" evidence="3">
    <location>
        <begin position="4"/>
        <end position="173"/>
    </location>
</feature>
<dbReference type="Pfam" id="PF00583">
    <property type="entry name" value="Acetyltransf_1"/>
    <property type="match status" value="1"/>
</dbReference>
<name>A0A2I0Z263_LACPE</name>
<dbReference type="RefSeq" id="WP_050338628.1">
    <property type="nucleotide sequence ID" value="NZ_BJZC01000002.1"/>
</dbReference>
<evidence type="ECO:0000259" key="3">
    <source>
        <dbReference type="PROSITE" id="PS51186"/>
    </source>
</evidence>
<dbReference type="Gene3D" id="3.40.630.30">
    <property type="match status" value="1"/>
</dbReference>
<evidence type="ECO:0000313" key="9">
    <source>
        <dbReference type="Proteomes" id="UP001151834"/>
    </source>
</evidence>
<dbReference type="Proteomes" id="UP000276249">
    <property type="component" value="Unassembled WGS sequence"/>
</dbReference>
<protein>
    <submittedName>
        <fullName evidence="4 5">N-acetyltransferase</fullName>
    </submittedName>
</protein>
<dbReference type="EMBL" id="JAPEQV010000043">
    <property type="protein sequence ID" value="MDF2314503.1"/>
    <property type="molecule type" value="Genomic_DNA"/>
</dbReference>
<reference evidence="5 7" key="1">
    <citation type="submission" date="2018-03" db="EMBL/GenBank/DDBJ databases">
        <title>Draft Genome Sequences of six Lactobacillus pentosus Strains Isolated from Brines of Traditionally Fermented Spanish-Style Green Table Olives.</title>
        <authorList>
            <person name="Calero-Delgado B."/>
            <person name="Martin-Platero A.M."/>
            <person name="Perez-Pulido A.J."/>
            <person name="Benitez-Cabello A."/>
            <person name="Casimiro-Soriguer C.S."/>
            <person name="Martinez-Bueno M."/>
            <person name="Arroyo-Lopez F.N."/>
            <person name="Rodriguez-Gomez F."/>
            <person name="Bautista-Gallego J."/>
            <person name="Garrido-Fernandez A."/>
            <person name="Jimenez-Diaz R."/>
        </authorList>
    </citation>
    <scope>NUCLEOTIDE SEQUENCE [LARGE SCALE GENOMIC DNA]</scope>
    <source>
        <strain evidence="5 7">IG2</strain>
    </source>
</reference>
<reference evidence="4" key="3">
    <citation type="submission" date="2022-11" db="EMBL/GenBank/DDBJ databases">
        <authorList>
            <person name="Wang Z."/>
        </authorList>
    </citation>
    <scope>NUCLEOTIDE SEQUENCE</scope>
    <source>
        <strain evidence="4">P2000</strain>
    </source>
</reference>
<dbReference type="GO" id="GO:0016747">
    <property type="term" value="F:acyltransferase activity, transferring groups other than amino-acyl groups"/>
    <property type="evidence" value="ECO:0007669"/>
    <property type="project" value="InterPro"/>
</dbReference>
<dbReference type="PANTHER" id="PTHR43877">
    <property type="entry name" value="AMINOALKYLPHOSPHONATE N-ACETYLTRANSFERASE-RELATED-RELATED"/>
    <property type="match status" value="1"/>
</dbReference>
<evidence type="ECO:0000313" key="7">
    <source>
        <dbReference type="Proteomes" id="UP000238378"/>
    </source>
</evidence>
<gene>
    <name evidence="5" type="ORF">C6Y08_14035</name>
    <name evidence="6" type="ORF">D6U18_12960</name>
    <name evidence="4" type="ORF">OOJ94_17090</name>
</gene>
<evidence type="ECO:0000256" key="1">
    <source>
        <dbReference type="ARBA" id="ARBA00022679"/>
    </source>
</evidence>
<dbReference type="CDD" id="cd04301">
    <property type="entry name" value="NAT_SF"/>
    <property type="match status" value="1"/>
</dbReference>
<evidence type="ECO:0000313" key="4">
    <source>
        <dbReference type="EMBL" id="MDF2314503.1"/>
    </source>
</evidence>
<dbReference type="InterPro" id="IPR050832">
    <property type="entry name" value="Bact_Acetyltransf"/>
</dbReference>
<dbReference type="InterPro" id="IPR000182">
    <property type="entry name" value="GNAT_dom"/>
</dbReference>
<dbReference type="OrthoDB" id="7205533at2"/>
<comment type="caution">
    <text evidence="4">The sequence shown here is derived from an EMBL/GenBank/DDBJ whole genome shotgun (WGS) entry which is preliminary data.</text>
</comment>
<organism evidence="4 9">
    <name type="scientific">Lactiplantibacillus pentosus</name>
    <name type="common">Lactobacillus pentosus</name>
    <dbReference type="NCBI Taxonomy" id="1589"/>
    <lineage>
        <taxon>Bacteria</taxon>
        <taxon>Bacillati</taxon>
        <taxon>Bacillota</taxon>
        <taxon>Bacilli</taxon>
        <taxon>Lactobacillales</taxon>
        <taxon>Lactobacillaceae</taxon>
        <taxon>Lactiplantibacillus</taxon>
    </lineage>
</organism>
<keyword evidence="2" id="KW-0012">Acyltransferase</keyword>
<evidence type="ECO:0000313" key="5">
    <source>
        <dbReference type="EMBL" id="PRO91236.1"/>
    </source>
</evidence>